<evidence type="ECO:0000313" key="2">
    <source>
        <dbReference type="EMBL" id="KKT71616.1"/>
    </source>
</evidence>
<accession>A0A0G1JJ74</accession>
<organism evidence="2 3">
    <name type="scientific">Candidatus Uhrbacteria bacterium GW2011_GWF2_44_350</name>
    <dbReference type="NCBI Taxonomy" id="1619000"/>
    <lineage>
        <taxon>Bacteria</taxon>
        <taxon>Candidatus Uhriibacteriota</taxon>
    </lineage>
</organism>
<dbReference type="EMBL" id="LCJB01000012">
    <property type="protein sequence ID" value="KKT71616.1"/>
    <property type="molecule type" value="Genomic_DNA"/>
</dbReference>
<dbReference type="Proteomes" id="UP000034154">
    <property type="component" value="Unassembled WGS sequence"/>
</dbReference>
<sequence>MSAGTSLGDRDDAHRLGAPFLVEQKIDEPLIQRSVAEDEGDLDFDLGVVLDHDDIVGVLSNEEVLTQQECSIFDELAESRGLAVFWITTDDDENDGSQVNFPPTPGGVKNPEEGQSS</sequence>
<feature type="region of interest" description="Disordered" evidence="1">
    <location>
        <begin position="89"/>
        <end position="117"/>
    </location>
</feature>
<name>A0A0G1JJ74_9BACT</name>
<dbReference type="AlphaFoldDB" id="A0A0G1JJ74"/>
<evidence type="ECO:0000256" key="1">
    <source>
        <dbReference type="SAM" id="MobiDB-lite"/>
    </source>
</evidence>
<gene>
    <name evidence="2" type="ORF">UW63_C0012G0015</name>
</gene>
<reference evidence="2 3" key="1">
    <citation type="journal article" date="2015" name="Nature">
        <title>rRNA introns, odd ribosomes, and small enigmatic genomes across a large radiation of phyla.</title>
        <authorList>
            <person name="Brown C.T."/>
            <person name="Hug L.A."/>
            <person name="Thomas B.C."/>
            <person name="Sharon I."/>
            <person name="Castelle C.J."/>
            <person name="Singh A."/>
            <person name="Wilkins M.J."/>
            <person name="Williams K.H."/>
            <person name="Banfield J.F."/>
        </authorList>
    </citation>
    <scope>NUCLEOTIDE SEQUENCE [LARGE SCALE GENOMIC DNA]</scope>
</reference>
<proteinExistence type="predicted"/>
<evidence type="ECO:0000313" key="3">
    <source>
        <dbReference type="Proteomes" id="UP000034154"/>
    </source>
</evidence>
<protein>
    <submittedName>
        <fullName evidence="2">Uncharacterized protein</fullName>
    </submittedName>
</protein>
<comment type="caution">
    <text evidence="2">The sequence shown here is derived from an EMBL/GenBank/DDBJ whole genome shotgun (WGS) entry which is preliminary data.</text>
</comment>